<dbReference type="InterPro" id="IPR009057">
    <property type="entry name" value="Homeodomain-like_sf"/>
</dbReference>
<evidence type="ECO:0000259" key="2">
    <source>
        <dbReference type="PROSITE" id="PS51253"/>
    </source>
</evidence>
<dbReference type="AlphaFoldDB" id="A0A9N9E4L2"/>
<reference evidence="3" key="1">
    <citation type="submission" date="2021-06" db="EMBL/GenBank/DDBJ databases">
        <authorList>
            <person name="Kallberg Y."/>
            <person name="Tangrot J."/>
            <person name="Rosling A."/>
        </authorList>
    </citation>
    <scope>NUCLEOTIDE SEQUENCE</scope>
    <source>
        <strain evidence="3">MA453B</strain>
    </source>
</reference>
<proteinExistence type="predicted"/>
<keyword evidence="1" id="KW-0238">DNA-binding</keyword>
<sequence>MVPGATVRGTADKFLIQPKQIQNWKSKQDKLLLAQPHIKCLNVGAQPNYPKLEEELAEWIRALHSKLKPVSRVMIQNKAAALAKSPKYILYYPNINMLKWSNKWLDCFLQCNSFSNCRKTTIAQKLPAELETQQQAFFNFVQYCRIQYNYPLLLIDDKGNKMISIRICGYKKSCFTVVLACMADGVVVRTNESGWMNEIKMSFWIDKIWQNHTPHSENPQSLLVMNSFWDLELQNLSPQQNFLPPTPTKLPRPPIPTIPLIPRTLSSARSLAPTKPSTLTRFLIKSTLFTPTKSSTSAKLLISTTTRFLGSSKLSESGRI</sequence>
<evidence type="ECO:0000313" key="4">
    <source>
        <dbReference type="Proteomes" id="UP000789405"/>
    </source>
</evidence>
<dbReference type="SMART" id="SM00674">
    <property type="entry name" value="CENPB"/>
    <property type="match status" value="1"/>
</dbReference>
<evidence type="ECO:0000256" key="1">
    <source>
        <dbReference type="ARBA" id="ARBA00023125"/>
    </source>
</evidence>
<accession>A0A9N9E4L2</accession>
<keyword evidence="4" id="KW-1185">Reference proteome</keyword>
<name>A0A9N9E4L2_9GLOM</name>
<dbReference type="SUPFAM" id="SSF46689">
    <property type="entry name" value="Homeodomain-like"/>
    <property type="match status" value="1"/>
</dbReference>
<protein>
    <submittedName>
        <fullName evidence="3">10122_t:CDS:1</fullName>
    </submittedName>
</protein>
<dbReference type="Proteomes" id="UP000789405">
    <property type="component" value="Unassembled WGS sequence"/>
</dbReference>
<dbReference type="Gene3D" id="1.10.10.60">
    <property type="entry name" value="Homeodomain-like"/>
    <property type="match status" value="1"/>
</dbReference>
<comment type="caution">
    <text evidence="3">The sequence shown here is derived from an EMBL/GenBank/DDBJ whole genome shotgun (WGS) entry which is preliminary data.</text>
</comment>
<feature type="domain" description="HTH CENPB-type" evidence="2">
    <location>
        <begin position="40"/>
        <end position="118"/>
    </location>
</feature>
<dbReference type="Pfam" id="PF03221">
    <property type="entry name" value="HTH_Tnp_Tc5"/>
    <property type="match status" value="1"/>
</dbReference>
<gene>
    <name evidence="3" type="ORF">DERYTH_LOCUS10635</name>
</gene>
<dbReference type="EMBL" id="CAJVPY010006271">
    <property type="protein sequence ID" value="CAG8659527.1"/>
    <property type="molecule type" value="Genomic_DNA"/>
</dbReference>
<dbReference type="GO" id="GO:0003677">
    <property type="term" value="F:DNA binding"/>
    <property type="evidence" value="ECO:0007669"/>
    <property type="project" value="UniProtKB-KW"/>
</dbReference>
<evidence type="ECO:0000313" key="3">
    <source>
        <dbReference type="EMBL" id="CAG8659527.1"/>
    </source>
</evidence>
<organism evidence="3 4">
    <name type="scientific">Dentiscutata erythropus</name>
    <dbReference type="NCBI Taxonomy" id="1348616"/>
    <lineage>
        <taxon>Eukaryota</taxon>
        <taxon>Fungi</taxon>
        <taxon>Fungi incertae sedis</taxon>
        <taxon>Mucoromycota</taxon>
        <taxon>Glomeromycotina</taxon>
        <taxon>Glomeromycetes</taxon>
        <taxon>Diversisporales</taxon>
        <taxon>Gigasporaceae</taxon>
        <taxon>Dentiscutata</taxon>
    </lineage>
</organism>
<dbReference type="PROSITE" id="PS51253">
    <property type="entry name" value="HTH_CENPB"/>
    <property type="match status" value="1"/>
</dbReference>
<dbReference type="InterPro" id="IPR006600">
    <property type="entry name" value="HTH_CenpB_DNA-bd_dom"/>
</dbReference>